<dbReference type="Pfam" id="PF20175">
    <property type="entry name" value="Tra1_central"/>
    <property type="match status" value="1"/>
</dbReference>
<comment type="similarity">
    <text evidence="1">Belongs to the PI3/PI4-kinase family. TRA1 subfamily.</text>
</comment>
<dbReference type="Pfam" id="PF20206">
    <property type="entry name" value="Tra1_ring"/>
    <property type="match status" value="1"/>
</dbReference>
<feature type="domain" description="FAT" evidence="4">
    <location>
        <begin position="2676"/>
        <end position="3242"/>
    </location>
</feature>
<dbReference type="InterPro" id="IPR000403">
    <property type="entry name" value="PI3/4_kinase_cat_dom"/>
</dbReference>
<feature type="region of interest" description="Disordered" evidence="2">
    <location>
        <begin position="474"/>
        <end position="518"/>
    </location>
</feature>
<evidence type="ECO:0000259" key="4">
    <source>
        <dbReference type="PROSITE" id="PS51189"/>
    </source>
</evidence>
<dbReference type="GO" id="GO:0005634">
    <property type="term" value="C:nucleus"/>
    <property type="evidence" value="ECO:0007669"/>
    <property type="project" value="TreeGrafter"/>
</dbReference>
<feature type="compositionally biased region" description="Polar residues" evidence="2">
    <location>
        <begin position="2041"/>
        <end position="2054"/>
    </location>
</feature>
<dbReference type="SMART" id="SM00146">
    <property type="entry name" value="PI3Kc"/>
    <property type="match status" value="1"/>
</dbReference>
<dbReference type="CDD" id="cd05163">
    <property type="entry name" value="PIKK_TRRAP"/>
    <property type="match status" value="1"/>
</dbReference>
<evidence type="ECO:0000313" key="6">
    <source>
        <dbReference type="EMBL" id="SSX11895.1"/>
    </source>
</evidence>
<feature type="domain" description="FATC" evidence="5">
    <location>
        <begin position="3846"/>
        <end position="3883"/>
    </location>
</feature>
<organism evidence="6">
    <name type="scientific">Culicoides sonorensis</name>
    <name type="common">Biting midge</name>
    <dbReference type="NCBI Taxonomy" id="179676"/>
    <lineage>
        <taxon>Eukaryota</taxon>
        <taxon>Metazoa</taxon>
        <taxon>Ecdysozoa</taxon>
        <taxon>Arthropoda</taxon>
        <taxon>Hexapoda</taxon>
        <taxon>Insecta</taxon>
        <taxon>Pterygota</taxon>
        <taxon>Neoptera</taxon>
        <taxon>Endopterygota</taxon>
        <taxon>Diptera</taxon>
        <taxon>Nematocera</taxon>
        <taxon>Chironomoidea</taxon>
        <taxon>Ceratopogonidae</taxon>
        <taxon>Ceratopogoninae</taxon>
        <taxon>Culicoides</taxon>
        <taxon>Monoculicoides</taxon>
    </lineage>
</organism>
<dbReference type="InterPro" id="IPR046805">
    <property type="entry name" value="Tra1_ring"/>
</dbReference>
<dbReference type="InterPro" id="IPR011009">
    <property type="entry name" value="Kinase-like_dom_sf"/>
</dbReference>
<dbReference type="InterPro" id="IPR016024">
    <property type="entry name" value="ARM-type_fold"/>
</dbReference>
<dbReference type="PROSITE" id="PS50290">
    <property type="entry name" value="PI3_4_KINASE_3"/>
    <property type="match status" value="1"/>
</dbReference>
<dbReference type="VEuPathDB" id="VectorBase:CSON003645"/>
<dbReference type="PANTHER" id="PTHR11139:SF1">
    <property type="entry name" value="TRANSFORMATION_TRANSCRIPTION DOMAIN-ASSOCIATED PROTEIN"/>
    <property type="match status" value="1"/>
</dbReference>
<dbReference type="SUPFAM" id="SSF48371">
    <property type="entry name" value="ARM repeat"/>
    <property type="match status" value="3"/>
</dbReference>
<dbReference type="GO" id="GO:0035267">
    <property type="term" value="C:NuA4 histone acetyltransferase complex"/>
    <property type="evidence" value="ECO:0007669"/>
    <property type="project" value="TreeGrafter"/>
</dbReference>
<gene>
    <name evidence="6" type="primary">CSON003645</name>
</gene>
<dbReference type="Gene3D" id="1.25.10.10">
    <property type="entry name" value="Leucine-rich Repeat Variant"/>
    <property type="match status" value="1"/>
</dbReference>
<reference evidence="7" key="2">
    <citation type="submission" date="2018-07" db="EMBL/GenBank/DDBJ databases">
        <authorList>
            <person name="Quirk P.G."/>
            <person name="Krulwich T.A."/>
        </authorList>
    </citation>
    <scope>NUCLEOTIDE SEQUENCE</scope>
</reference>
<dbReference type="InterPro" id="IPR046807">
    <property type="entry name" value="Tra1_central"/>
</dbReference>
<dbReference type="Pfam" id="PF00454">
    <property type="entry name" value="PI3_PI4_kinase"/>
    <property type="match status" value="1"/>
</dbReference>
<dbReference type="Pfam" id="PF02259">
    <property type="entry name" value="FAT"/>
    <property type="match status" value="1"/>
</dbReference>
<dbReference type="SUPFAM" id="SSF56112">
    <property type="entry name" value="Protein kinase-like (PK-like)"/>
    <property type="match status" value="1"/>
</dbReference>
<evidence type="ECO:0000313" key="7">
    <source>
        <dbReference type="EMBL" id="SSX31457.1"/>
    </source>
</evidence>
<evidence type="ECO:0000256" key="1">
    <source>
        <dbReference type="ARBA" id="ARBA00007234"/>
    </source>
</evidence>
<feature type="compositionally biased region" description="Low complexity" evidence="2">
    <location>
        <begin position="3262"/>
        <end position="3280"/>
    </location>
</feature>
<dbReference type="InterPro" id="IPR003151">
    <property type="entry name" value="PIK-rel_kinase_FAT"/>
</dbReference>
<dbReference type="EMBL" id="UFQT01001695">
    <property type="protein sequence ID" value="SSX31457.1"/>
    <property type="molecule type" value="Genomic_DNA"/>
</dbReference>
<accession>A0A336L5T0</accession>
<dbReference type="PROSITE" id="PS51190">
    <property type="entry name" value="FATC"/>
    <property type="match status" value="1"/>
</dbReference>
<dbReference type="InterPro" id="IPR050517">
    <property type="entry name" value="DDR_Repair_Kinase"/>
</dbReference>
<sequence length="3883" mass="442535">MATQIDAQQQATFRSLVTMLGDPSAKDDIKLKAAQELSEHFEMITQCSGYQAFLEHSMRVFLNILQDGEPHFISEFSIQQMRKLILEMIHRMPTSEIVKPYVKPILIMCLKLLQVDNEENVLVCLRIMIDLHKQYRPPFHPEIQHFLTYVKTIYSDLPSHLPKIFEPKTPLRVKDIKDVNVEQLLPETYTITAIQAEKKSSVGQVTAVTYNLIPKGVYSLKVLQELPIIVVLMYQIYKQYVHQDVVEFVPLIMTTITLTPLVQHRNSPNFNKEIFVDFMGAQIKTLSFLAYIIRLFQDVIQTHSPTMVKGMLSLLQLCPKEVAHLRKELLVATRHILATDLRNKFVPVMDKLFDEDLLLGKGFTTHESLRPLAYSTLADLVHHVRQHLNINTLAEAVYLFSKNVHDESLPTSIQTMSCKLLLNLVDCIRQRPDSETITARDLLITMLKVFTQKFHTIAKLQLPMIMKKLKAIKPETTPPASTTTGSTGSSSAGSTTPAITAAPATPQPTPNPADSLSQKDFLGIDMSSDANAKLTSIGFSPPNNLNVTEYKNLVKTLVCGIKTITWGCPNFKTSVPESGQTTSPQLKLFQPNEIIIFIDLFHWALEALDVYMINVPTPGMPPNVQAQYKQVAQMPRTKEEKEVLEHFSGVFLTMNSQNFQEIFTATIDFMVERIYKNSALQVIANSFLANPVTSPLFATVLVEYLLKRMDEMGSNVERSNLYLRLFKLVFGSVSLFPTDNEHMLKPHLHNIVNRSMELAMTAKEPYNYFLLLRALFRSIGGGSHDLLYQEFLPLLPNLLEGLNRLQSGFHKQHMKDLFVELCLTVPVRLSSLLPYLPMLMDPLVSALNGSPTLISQGLRTLELCVDNLQPDFLYDHIQPVRAELMQALWRTLRNNDSAALVAFRVLGKFGGGNRKMMIEPQKLEYNKRDIAPPAIVAYFQEHRKPIDFTVDKVIETAFNALKSSTTDPFYWRKSWEVIRCYLAASIQLEDDKHTLQKLFMHPTFTEGPINSTPGSYYVSQDPVARKTNQTALTGMFVAAATKELRQSVLPTMLAVVRHYVMVAIAQQAGPFPHKHGCPINGLDPLVLIDALAVIMGHEEKELCKPGTLALFVILSTATNIMGNKERACRLPIMQYLAEKMAALCYERPWYSKMGGCIALEFLYKHMAMRWLYQHLFVFLKAFMFVIMDLTGEVSSGAVDRAKTYLEKMLRITMVPLDKDCKNEELVNTQNKAIMDVINELVRQVTSPHTEVRETAMSSLKLIAELQGKTVTAVMDPHRNALIECIPPKKYLLRHQSVSAQIGLIEGNTFCTTLEPRLFTIDMKSLTHKVFFHEIMTLSEAEDNILNKLDCYKAVTNLVPLRKSALRALAACHYLDEPATKFKIFQILFKALGKPNEDLQECAFECLQKFMVNYQVDKQVNTEIRPLLLALGDYRNLTLNMAKHLSYTTQLFPSVFNEKLCDQLLQMIKKMLEISITTNRGRNFLSVSKTGDTEQKIATVIGIFHQIPAASAKFIDSLCRLVLQTEKNLNVEPSCPYRKPLIKFLLRHPSETLDLLLSDQTIVDQQWNRFTIYILKSDDGELFRKKMQEKTSRLSHLVLNSLADQNASGEARYEAQHQAVLILFTLTEFDDQWLATQNDVIAALRAIWNNNLYENTTNSPVVNDLWHLVAKILQKYFTHHTDDIDLLFQLLRALCLRFIPDFQFLREFLQETVCQFTVDWKRKAFFYFVENFHLPLWTQDLKAKILTSVLIPCFAVSFEKGEGNKLVGAPPAPYLEDDNNVVSVFINKIIDPEKPFANEDAVRIALLQFACLLVERASPHIHDGDASNKREGNKLRRLMTFAWPCLLSKNCVDPAARYHGHLLLSHIIARLAIHKRIVLQVFHSLLKAHALEARTVVKQALEVLTPAMPLRMEDGNTMLAHWTKKIIVEEGHSMQQLFHVLQLLVRHYKVYYPVRHHLVQQMINSISRLGFSPNATIEYRKLSVELAEVIIKWELQRIKDENEETGFDDDTPLGELKLTNSGGIKRTISEDDSRKRAAVGESSPQPGTSQTQATPTPVAKVEGASRPIDRVHCDTVLNYLFRLACQINDSAPTPGVVSPSETLARRCVTLLKTAMKPEVWPQPCDLKLTWLEKIFVQVETAQPNYGNVCTALELLTFLLTVMKKDQILATFRPLQRGLSACVTCQNTKVIKLMHGLLTRLMAIFPTDSHHKHDELEILYATISRMISDGLAQYEKNPQANPSTLFGTLMILKACCTNNQSYIDRLIMPFMRLLSRLTKEHLTGGTAQAQTTTGQTEGVNVAGTVALELLILSLDLVKNRVVVMGVDMRKMFIGQILVGLIEKSSEVKVIKAIVKMIEEWMKNKNSPVTVSQAPTLREKSILLVKLMQYVEKRFADDQELNAQFLELINYIYRDDQLKVTELTSKLEAAFLSGLRCSQPTIRAKFFEIFDSSMRRRLHDRLLYIICSHAWDTIGQHYWIKQCIELLILTCNTTSQITNSNETHLLPSISSVIQNAESDEKKNFVIFTSMQTDPPVTFDPIEDKEDAFDMDMTVDSNISRREESERPVANRQALLMKLITAQGDFLDSIRRVRTEQLLVATAQLCHMDTSLAEKVWLEMFPRLWSILDESQQQSLDREIIPFLSSGTHVIQKDCHPSALNTFIEALTQCEPPVYLPPNLMTYLGKAHNLWHRMTLNLEEMALEWPQRRENTEYSDYDFEDSTTNPETDQAVVLDPLSQMYSALHEEDLWAGLWQKYAKYPETNIAIAYEQMGFFEEAQGVYDLAMTKFKQELSPAPFDMNSEILLWENHWIKCAKELNQWDILLDYGQSCKEKNSFLIMDSAWRVPDWNLMKQALSRVEQTCPKSMGYKVNLYKGFLAILNQEEQHLGAVERYVEMASALCMREWRRLPPVVSHIHLPILQAAQQIMELQEASQIHQGLQQNRSSSLHDMKAIVKTWRNRLPVIADDLSHWSDIFTWRQHHYQIITQHLENQAESGATCMLGAHASAQTIIHFGKIARKHNLTGVCQDSLSRIYTIPSVPVVDCFQKIRQQVKCCLQMAASSDRQELNEALEVIESTNLKYFSREMTAEFYALKGLLLAKIGRSEESNKAFSEACQLHDTLIKAWALWGDYLEHIFTKEPRQIELGVSAMTCFLHACRNQVESKSRKYLAKVLWLLLYDDDQKQLMSALDKYAVGIPPLQWLPWIPQLLCCLVQYEGTVILNILSQVGRMFPQAVYFPIRTLYLTLKIETKTHVGNGASNEANNQQQSSVTVSTQPGGQQQQGSDNMGAQQQQQPIKATPQMWRCSKIMHLQRDIHPTVLSSLEGIVDQMVWFRENWYEEVLRQLRQGLAKCYALAFENRTCVRDATITPHTLNFIKKLVSTFGIGIENISSSVSSTFSSAASESLARRAQATVQDPVFRKMKCQFTSDFDFSQPGATKLHSLISKLKPWIRLLEARTKQLPSFLRSSLIEEKCRLLSNFSQKTADVELPGELLLPRHSHYHIRIARFMPRVEVVQKHNTAARRLYIRGTNGKIYPYLVVNDSGLGDARREERVLQLLRMLNNYLAKQKETSRRFLHITVPRVVAVSPQMRLVEDYPSSISLLSIYKQSCAKLNTEHDAPIAKYYERLAEVQARGSQTTHTVLRDILKDVQSSMIPKTMLKEWATKNFKSATDYWTFRKMFTLQLSLSCLVEYALHLTRLNADMMYLHQDSGLINVSYFKFDVDEVSGELDGNRFVPFRLTPNIVEYLSSIGINGPLTASAIAAARCLVQPNFKLPAILRAILRDEVTALHKKKLLDERQDQVNANSNDPNVKQEPGVAQQPPNTIEVDSERVILVVNKAVTAIMGRLNNLSMFDKSETNKMTALVQAASNIDNLCRMDPTWHPWL</sequence>
<dbReference type="GO" id="GO:0006281">
    <property type="term" value="P:DNA repair"/>
    <property type="evidence" value="ECO:0007669"/>
    <property type="project" value="TreeGrafter"/>
</dbReference>
<dbReference type="PANTHER" id="PTHR11139">
    <property type="entry name" value="ATAXIA TELANGIECTASIA MUTATED ATM -RELATED"/>
    <property type="match status" value="1"/>
</dbReference>
<dbReference type="GO" id="GO:0000124">
    <property type="term" value="C:SAGA complex"/>
    <property type="evidence" value="ECO:0007669"/>
    <property type="project" value="TreeGrafter"/>
</dbReference>
<feature type="region of interest" description="Disordered" evidence="2">
    <location>
        <begin position="3797"/>
        <end position="3821"/>
    </location>
</feature>
<proteinExistence type="inferred from homology"/>
<dbReference type="OMA" id="CLDLYGQ"/>
<evidence type="ECO:0000259" key="5">
    <source>
        <dbReference type="PROSITE" id="PS51190"/>
    </source>
</evidence>
<evidence type="ECO:0000256" key="2">
    <source>
        <dbReference type="SAM" id="MobiDB-lite"/>
    </source>
</evidence>
<feature type="compositionally biased region" description="Polar residues" evidence="2">
    <location>
        <begin position="3799"/>
        <end position="3808"/>
    </location>
</feature>
<protein>
    <submittedName>
        <fullName evidence="6">CSON003645 protein</fullName>
    </submittedName>
</protein>
<feature type="compositionally biased region" description="Low complexity" evidence="2">
    <location>
        <begin position="478"/>
        <end position="504"/>
    </location>
</feature>
<dbReference type="SMART" id="SM01343">
    <property type="entry name" value="FATC"/>
    <property type="match status" value="1"/>
</dbReference>
<dbReference type="Gene3D" id="1.10.1070.11">
    <property type="entry name" value="Phosphatidylinositol 3-/4-kinase, catalytic domain"/>
    <property type="match status" value="1"/>
</dbReference>
<dbReference type="GO" id="GO:0006355">
    <property type="term" value="P:regulation of DNA-templated transcription"/>
    <property type="evidence" value="ECO:0007669"/>
    <property type="project" value="TreeGrafter"/>
</dbReference>
<feature type="region of interest" description="Disordered" evidence="2">
    <location>
        <begin position="2003"/>
        <end position="2062"/>
    </location>
</feature>
<dbReference type="InterPro" id="IPR036940">
    <property type="entry name" value="PI3/4_kinase_cat_sf"/>
</dbReference>
<feature type="region of interest" description="Disordered" evidence="2">
    <location>
        <begin position="3253"/>
        <end position="3290"/>
    </location>
</feature>
<dbReference type="EMBL" id="UFQS01001695">
    <property type="protein sequence ID" value="SSX11895.1"/>
    <property type="molecule type" value="Genomic_DNA"/>
</dbReference>
<evidence type="ECO:0000259" key="3">
    <source>
        <dbReference type="PROSITE" id="PS50290"/>
    </source>
</evidence>
<name>A0A336L5T0_CULSO</name>
<feature type="domain" description="PI3K/PI4K catalytic" evidence="3">
    <location>
        <begin position="3506"/>
        <end position="3842"/>
    </location>
</feature>
<dbReference type="PROSITE" id="PS51189">
    <property type="entry name" value="FAT"/>
    <property type="match status" value="1"/>
</dbReference>
<dbReference type="InterPro" id="IPR011989">
    <property type="entry name" value="ARM-like"/>
</dbReference>
<dbReference type="InterPro" id="IPR014009">
    <property type="entry name" value="PIK_FAT"/>
</dbReference>
<dbReference type="InterPro" id="IPR003152">
    <property type="entry name" value="FATC_dom"/>
</dbReference>
<reference evidence="6" key="1">
    <citation type="submission" date="2018-04" db="EMBL/GenBank/DDBJ databases">
        <authorList>
            <person name="Go L.Y."/>
            <person name="Mitchell J.A."/>
        </authorList>
    </citation>
    <scope>NUCLEOTIDE SEQUENCE</scope>
    <source>
        <tissue evidence="6">Whole organism</tissue>
    </source>
</reference>